<dbReference type="AlphaFoldDB" id="A0A6G0VI10"/>
<comment type="caution">
    <text evidence="1">The sequence shown here is derived from an EMBL/GenBank/DDBJ whole genome shotgun (WGS) entry which is preliminary data.</text>
</comment>
<protein>
    <submittedName>
        <fullName evidence="1">Uncharacterized protein</fullName>
    </submittedName>
</protein>
<name>A0A6G0VI10_APHCR</name>
<dbReference type="Proteomes" id="UP000478052">
    <property type="component" value="Unassembled WGS sequence"/>
</dbReference>
<reference evidence="1 2" key="1">
    <citation type="submission" date="2019-08" db="EMBL/GenBank/DDBJ databases">
        <title>Whole genome of Aphis craccivora.</title>
        <authorList>
            <person name="Voronova N.V."/>
            <person name="Shulinski R.S."/>
            <person name="Bandarenka Y.V."/>
            <person name="Zhorov D.G."/>
            <person name="Warner D."/>
        </authorList>
    </citation>
    <scope>NUCLEOTIDE SEQUENCE [LARGE SCALE GENOMIC DNA]</scope>
    <source>
        <strain evidence="1">180601</strain>
        <tissue evidence="1">Whole Body</tissue>
    </source>
</reference>
<dbReference type="EMBL" id="VUJU01016926">
    <property type="protein sequence ID" value="KAF0686329.1"/>
    <property type="molecule type" value="Genomic_DNA"/>
</dbReference>
<evidence type="ECO:0000313" key="2">
    <source>
        <dbReference type="Proteomes" id="UP000478052"/>
    </source>
</evidence>
<evidence type="ECO:0000313" key="1">
    <source>
        <dbReference type="EMBL" id="KAF0686329.1"/>
    </source>
</evidence>
<proteinExistence type="predicted"/>
<gene>
    <name evidence="1" type="ORF">FWK35_00033506</name>
</gene>
<keyword evidence="2" id="KW-1185">Reference proteome</keyword>
<sequence>NVRVELKIVLYMLEQVDGFALFPSFIFFVSVFTRTCRNNASISNFGVGALGRSLFEFPNNFQKRREKPKKKLRKNGNH</sequence>
<accession>A0A6G0VI10</accession>
<organism evidence="1 2">
    <name type="scientific">Aphis craccivora</name>
    <name type="common">Cowpea aphid</name>
    <dbReference type="NCBI Taxonomy" id="307492"/>
    <lineage>
        <taxon>Eukaryota</taxon>
        <taxon>Metazoa</taxon>
        <taxon>Ecdysozoa</taxon>
        <taxon>Arthropoda</taxon>
        <taxon>Hexapoda</taxon>
        <taxon>Insecta</taxon>
        <taxon>Pterygota</taxon>
        <taxon>Neoptera</taxon>
        <taxon>Paraneoptera</taxon>
        <taxon>Hemiptera</taxon>
        <taxon>Sternorrhyncha</taxon>
        <taxon>Aphidomorpha</taxon>
        <taxon>Aphidoidea</taxon>
        <taxon>Aphididae</taxon>
        <taxon>Aphidini</taxon>
        <taxon>Aphis</taxon>
        <taxon>Aphis</taxon>
    </lineage>
</organism>
<feature type="non-terminal residue" evidence="1">
    <location>
        <position position="1"/>
    </location>
</feature>